<feature type="region of interest" description="Disordered" evidence="1">
    <location>
        <begin position="1"/>
        <end position="178"/>
    </location>
</feature>
<keyword evidence="4" id="KW-1185">Reference proteome</keyword>
<feature type="compositionally biased region" description="Polar residues" evidence="1">
    <location>
        <begin position="70"/>
        <end position="88"/>
    </location>
</feature>
<gene>
    <name evidence="3" type="ORF">B0T14DRAFT_439006</name>
</gene>
<protein>
    <recommendedName>
        <fullName evidence="2">Protein kinase domain-containing protein</fullName>
    </recommendedName>
</protein>
<dbReference type="PROSITE" id="PS50011">
    <property type="entry name" value="PROTEIN_KINASE_DOM"/>
    <property type="match status" value="1"/>
</dbReference>
<sequence length="789" mass="89538">MTPAQVQQGHSDSQAHPAVPEIRLISSGPTNNTPDNKVLENTSKFESVGYCTSTPERQVPQHSSSSSSSPGHTPTTNQGSPGTSNNPGLESDSEFDSSTSSSSGSLFGPEDGLRSSDRLTFGALEAETDRRETLEISDDELVEQPFPRSSGPSSSQRFPPAVNKAARAPFNRDDGPLPTIIRERFVPRLPEEHSEVTDFGGELHYRDRKLRSRKTGRSKPTRGRNSLQTRLFEALEPLGDTTKDKGFFPLDQLPLLLTEQSVSEELERHLHDICGPDEISKYVRTICSEKRVDSFEDGVKPKTKTYRKIFATLVLIEKTPAIRKFIREDLNDCDLPLIRSPTGIGMRRSRIPDRELKCFQSGWSALQIRNFEDWQWTTLAPFFAKGEQRKDVHHYPLQQRVILPFIFDQERDAVERDLFGGGGRVFKAIIHPDHHNFHTFFGCPRASPQDDGDELSNCVCSFAIKCLHSPDKESFKKEVDMLKRFSNNAHPHLISLLATYEQNRTFFLIFPRAESDLLEYWKRTQPPAESDLDGVCWVAEQCLGIAKGVLKIHKYESSNSRLHPNIEEVVNHGDIKPENVLWFQDTEQNGRPGRGTLKLSDFGLADVNSRRTASRRFHSQTGVTCNYRAPECDLRDQGGKGREYDMWTLGCLYLEFVTWLVGGFDLLDQFTHDRLSVDMRWYEMNTDTFFELKRDSETGKEYATVKGSVINAMDDLRANPRCTLFVRDFLELIQTGLLVVKGPNRHVMYRLSIEQTHVKLADMVRKCKAMRGYACNRCSSFAEQVLQDS</sequence>
<evidence type="ECO:0000313" key="3">
    <source>
        <dbReference type="EMBL" id="KAK0612099.1"/>
    </source>
</evidence>
<evidence type="ECO:0000313" key="4">
    <source>
        <dbReference type="Proteomes" id="UP001175000"/>
    </source>
</evidence>
<feature type="compositionally biased region" description="Polar residues" evidence="1">
    <location>
        <begin position="1"/>
        <end position="14"/>
    </location>
</feature>
<dbReference type="GO" id="GO:0004674">
    <property type="term" value="F:protein serine/threonine kinase activity"/>
    <property type="evidence" value="ECO:0007669"/>
    <property type="project" value="TreeGrafter"/>
</dbReference>
<dbReference type="InterPro" id="IPR011009">
    <property type="entry name" value="Kinase-like_dom_sf"/>
</dbReference>
<dbReference type="Gene3D" id="1.10.510.10">
    <property type="entry name" value="Transferase(Phosphotransferase) domain 1"/>
    <property type="match status" value="1"/>
</dbReference>
<dbReference type="Proteomes" id="UP001175000">
    <property type="component" value="Unassembled WGS sequence"/>
</dbReference>
<evidence type="ECO:0000259" key="2">
    <source>
        <dbReference type="PROSITE" id="PS50011"/>
    </source>
</evidence>
<name>A0AA39W4P5_9PEZI</name>
<dbReference type="AlphaFoldDB" id="A0AA39W4P5"/>
<feature type="compositionally biased region" description="Low complexity" evidence="1">
    <location>
        <begin position="96"/>
        <end position="108"/>
    </location>
</feature>
<reference evidence="3" key="1">
    <citation type="submission" date="2023-06" db="EMBL/GenBank/DDBJ databases">
        <title>Genome-scale phylogeny and comparative genomics of the fungal order Sordariales.</title>
        <authorList>
            <consortium name="Lawrence Berkeley National Laboratory"/>
            <person name="Hensen N."/>
            <person name="Bonometti L."/>
            <person name="Westerberg I."/>
            <person name="Brannstrom I.O."/>
            <person name="Guillou S."/>
            <person name="Cros-Aarteil S."/>
            <person name="Calhoun S."/>
            <person name="Haridas S."/>
            <person name="Kuo A."/>
            <person name="Mondo S."/>
            <person name="Pangilinan J."/>
            <person name="Riley R."/>
            <person name="Labutti K."/>
            <person name="Andreopoulos B."/>
            <person name="Lipzen A."/>
            <person name="Chen C."/>
            <person name="Yanf M."/>
            <person name="Daum C."/>
            <person name="Ng V."/>
            <person name="Clum A."/>
            <person name="Steindorff A."/>
            <person name="Ohm R."/>
            <person name="Martin F."/>
            <person name="Silar P."/>
            <person name="Natvig D."/>
            <person name="Lalanne C."/>
            <person name="Gautier V."/>
            <person name="Ament-Velasquez S.L."/>
            <person name="Kruys A."/>
            <person name="Hutchinson M.I."/>
            <person name="Powell A.J."/>
            <person name="Barry K."/>
            <person name="Miller A.N."/>
            <person name="Grigoriev I.V."/>
            <person name="Debuchy R."/>
            <person name="Gladieux P."/>
            <person name="Thoren M.H."/>
            <person name="Johannesson H."/>
        </authorList>
    </citation>
    <scope>NUCLEOTIDE SEQUENCE</scope>
    <source>
        <strain evidence="3">CBS 606.72</strain>
    </source>
</reference>
<organism evidence="3 4">
    <name type="scientific">Immersiella caudata</name>
    <dbReference type="NCBI Taxonomy" id="314043"/>
    <lineage>
        <taxon>Eukaryota</taxon>
        <taxon>Fungi</taxon>
        <taxon>Dikarya</taxon>
        <taxon>Ascomycota</taxon>
        <taxon>Pezizomycotina</taxon>
        <taxon>Sordariomycetes</taxon>
        <taxon>Sordariomycetidae</taxon>
        <taxon>Sordariales</taxon>
        <taxon>Lasiosphaeriaceae</taxon>
        <taxon>Immersiella</taxon>
    </lineage>
</organism>
<dbReference type="InterPro" id="IPR000719">
    <property type="entry name" value="Prot_kinase_dom"/>
</dbReference>
<dbReference type="PANTHER" id="PTHR24359:SF37">
    <property type="entry name" value="PROTEIN KINASE DOMAIN-CONTAINING PROTEIN"/>
    <property type="match status" value="1"/>
</dbReference>
<dbReference type="SMART" id="SM00220">
    <property type="entry name" value="S_TKc"/>
    <property type="match status" value="1"/>
</dbReference>
<dbReference type="Pfam" id="PF00069">
    <property type="entry name" value="Pkinase"/>
    <property type="match status" value="1"/>
</dbReference>
<evidence type="ECO:0000256" key="1">
    <source>
        <dbReference type="SAM" id="MobiDB-lite"/>
    </source>
</evidence>
<dbReference type="GO" id="GO:0005524">
    <property type="term" value="F:ATP binding"/>
    <property type="evidence" value="ECO:0007669"/>
    <property type="project" value="InterPro"/>
</dbReference>
<dbReference type="SUPFAM" id="SSF56112">
    <property type="entry name" value="Protein kinase-like (PK-like)"/>
    <property type="match status" value="1"/>
</dbReference>
<proteinExistence type="predicted"/>
<comment type="caution">
    <text evidence="3">The sequence shown here is derived from an EMBL/GenBank/DDBJ whole genome shotgun (WGS) entry which is preliminary data.</text>
</comment>
<feature type="domain" description="Protein kinase" evidence="2">
    <location>
        <begin position="411"/>
        <end position="730"/>
    </location>
</feature>
<dbReference type="EMBL" id="JAULSU010000007">
    <property type="protein sequence ID" value="KAK0612099.1"/>
    <property type="molecule type" value="Genomic_DNA"/>
</dbReference>
<feature type="compositionally biased region" description="Polar residues" evidence="1">
    <location>
        <begin position="27"/>
        <end position="62"/>
    </location>
</feature>
<dbReference type="PANTHER" id="PTHR24359">
    <property type="entry name" value="SERINE/THREONINE-PROTEIN KINASE SBK1"/>
    <property type="match status" value="1"/>
</dbReference>
<accession>A0AA39W4P5</accession>